<dbReference type="EC" id="1.14.99.56" evidence="15"/>
<comment type="subcellular location">
    <subcellularLocation>
        <location evidence="2">Secreted</location>
    </subcellularLocation>
</comment>
<dbReference type="CDD" id="cd21175">
    <property type="entry name" value="LPMO_AA9"/>
    <property type="match status" value="1"/>
</dbReference>
<dbReference type="Gene3D" id="2.70.50.70">
    <property type="match status" value="1"/>
</dbReference>
<comment type="similarity">
    <text evidence="13">Belongs to the polysaccharide monooxygenase AA9 family.</text>
</comment>
<evidence type="ECO:0000256" key="14">
    <source>
        <dbReference type="ARBA" id="ARBA00045077"/>
    </source>
</evidence>
<dbReference type="Proteomes" id="UP001302676">
    <property type="component" value="Unassembled WGS sequence"/>
</dbReference>
<evidence type="ECO:0000256" key="11">
    <source>
        <dbReference type="ARBA" id="ARBA00023277"/>
    </source>
</evidence>
<evidence type="ECO:0000256" key="5">
    <source>
        <dbReference type="ARBA" id="ARBA00022729"/>
    </source>
</evidence>
<evidence type="ECO:0000256" key="6">
    <source>
        <dbReference type="ARBA" id="ARBA00023001"/>
    </source>
</evidence>
<evidence type="ECO:0000256" key="1">
    <source>
        <dbReference type="ARBA" id="ARBA00001973"/>
    </source>
</evidence>
<dbReference type="GO" id="GO:0016787">
    <property type="term" value="F:hydrolase activity"/>
    <property type="evidence" value="ECO:0007669"/>
    <property type="project" value="UniProtKB-KW"/>
</dbReference>
<evidence type="ECO:0000256" key="3">
    <source>
        <dbReference type="ARBA" id="ARBA00022525"/>
    </source>
</evidence>
<proteinExistence type="inferred from homology"/>
<reference evidence="17" key="1">
    <citation type="journal article" date="2023" name="Mol. Phylogenet. Evol.">
        <title>Genome-scale phylogeny and comparative genomics of the fungal order Sordariales.</title>
        <authorList>
            <person name="Hensen N."/>
            <person name="Bonometti L."/>
            <person name="Westerberg I."/>
            <person name="Brannstrom I.O."/>
            <person name="Guillou S."/>
            <person name="Cros-Aarteil S."/>
            <person name="Calhoun S."/>
            <person name="Haridas S."/>
            <person name="Kuo A."/>
            <person name="Mondo S."/>
            <person name="Pangilinan J."/>
            <person name="Riley R."/>
            <person name="LaButti K."/>
            <person name="Andreopoulos B."/>
            <person name="Lipzen A."/>
            <person name="Chen C."/>
            <person name="Yan M."/>
            <person name="Daum C."/>
            <person name="Ng V."/>
            <person name="Clum A."/>
            <person name="Steindorff A."/>
            <person name="Ohm R.A."/>
            <person name="Martin F."/>
            <person name="Silar P."/>
            <person name="Natvig D.O."/>
            <person name="Lalanne C."/>
            <person name="Gautier V."/>
            <person name="Ament-Velasquez S.L."/>
            <person name="Kruys A."/>
            <person name="Hutchinson M.I."/>
            <person name="Powell A.J."/>
            <person name="Barry K."/>
            <person name="Miller A.N."/>
            <person name="Grigoriev I.V."/>
            <person name="Debuchy R."/>
            <person name="Gladieux P."/>
            <person name="Hiltunen Thoren M."/>
            <person name="Johannesson H."/>
        </authorList>
    </citation>
    <scope>NUCLEOTIDE SEQUENCE</scope>
    <source>
        <strain evidence="17">CBS 141.50</strain>
    </source>
</reference>
<name>A0AAN6V2F0_9PEZI</name>
<comment type="caution">
    <text evidence="17">The sequence shown here is derived from an EMBL/GenBank/DDBJ whole genome shotgun (WGS) entry which is preliminary data.</text>
</comment>
<dbReference type="InterPro" id="IPR049892">
    <property type="entry name" value="AA9"/>
</dbReference>
<keyword evidence="4" id="KW-0479">Metal-binding</keyword>
<accession>A0AAN6V2F0</accession>
<keyword evidence="6" id="KW-0136">Cellulose degradation</keyword>
<dbReference type="GO" id="GO:0030245">
    <property type="term" value="P:cellulose catabolic process"/>
    <property type="evidence" value="ECO:0007669"/>
    <property type="project" value="UniProtKB-KW"/>
</dbReference>
<comment type="catalytic activity">
    <reaction evidence="14">
        <text>[(1-&gt;4)-beta-D-glucosyl]n+m + reduced acceptor + O2 = 4-dehydro-beta-D-glucosyl-[(1-&gt;4)-beta-D-glucosyl]n-1 + [(1-&gt;4)-beta-D-glucosyl]m + acceptor + H2O.</text>
        <dbReference type="EC" id="1.14.99.56"/>
    </reaction>
</comment>
<keyword evidence="8" id="KW-0186">Copper</keyword>
<dbReference type="GeneID" id="87817445"/>
<dbReference type="AlphaFoldDB" id="A0AAN6V2F0"/>
<gene>
    <name evidence="17" type="ORF">C8A04DRAFT_28934</name>
</gene>
<evidence type="ECO:0000256" key="2">
    <source>
        <dbReference type="ARBA" id="ARBA00004613"/>
    </source>
</evidence>
<dbReference type="PANTHER" id="PTHR33353:SF13">
    <property type="entry name" value="ENDOGLUCANASE II"/>
    <property type="match status" value="1"/>
</dbReference>
<keyword evidence="12" id="KW-0624">Polysaccharide degradation</keyword>
<evidence type="ECO:0000256" key="12">
    <source>
        <dbReference type="ARBA" id="ARBA00023326"/>
    </source>
</evidence>
<dbReference type="GO" id="GO:0004497">
    <property type="term" value="F:monooxygenase activity"/>
    <property type="evidence" value="ECO:0007669"/>
    <property type="project" value="UniProtKB-KW"/>
</dbReference>
<protein>
    <recommendedName>
        <fullName evidence="15">lytic cellulose monooxygenase (C4-dehydrogenating)</fullName>
        <ecNumber evidence="15">1.14.99.56</ecNumber>
    </recommendedName>
</protein>
<evidence type="ECO:0000256" key="9">
    <source>
        <dbReference type="ARBA" id="ARBA00023033"/>
    </source>
</evidence>
<evidence type="ECO:0000313" key="18">
    <source>
        <dbReference type="Proteomes" id="UP001302676"/>
    </source>
</evidence>
<evidence type="ECO:0000256" key="10">
    <source>
        <dbReference type="ARBA" id="ARBA00023157"/>
    </source>
</evidence>
<keyword evidence="11" id="KW-0119">Carbohydrate metabolism</keyword>
<evidence type="ECO:0000256" key="7">
    <source>
        <dbReference type="ARBA" id="ARBA00023002"/>
    </source>
</evidence>
<reference evidence="17" key="2">
    <citation type="submission" date="2023-05" db="EMBL/GenBank/DDBJ databases">
        <authorList>
            <consortium name="Lawrence Berkeley National Laboratory"/>
            <person name="Steindorff A."/>
            <person name="Hensen N."/>
            <person name="Bonometti L."/>
            <person name="Westerberg I."/>
            <person name="Brannstrom I.O."/>
            <person name="Guillou S."/>
            <person name="Cros-Aarteil S."/>
            <person name="Calhoun S."/>
            <person name="Haridas S."/>
            <person name="Kuo A."/>
            <person name="Mondo S."/>
            <person name="Pangilinan J."/>
            <person name="Riley R."/>
            <person name="Labutti K."/>
            <person name="Andreopoulos B."/>
            <person name="Lipzen A."/>
            <person name="Chen C."/>
            <person name="Yanf M."/>
            <person name="Daum C."/>
            <person name="Ng V."/>
            <person name="Clum A."/>
            <person name="Ohm R."/>
            <person name="Martin F."/>
            <person name="Silar P."/>
            <person name="Natvig D."/>
            <person name="Lalanne C."/>
            <person name="Gautier V."/>
            <person name="Ament-Velasquez S.L."/>
            <person name="Kruys A."/>
            <person name="Hutchinson M.I."/>
            <person name="Powell A.J."/>
            <person name="Barry K."/>
            <person name="Miller A.N."/>
            <person name="Grigoriev I.V."/>
            <person name="Debuchy R."/>
            <person name="Gladieux P."/>
            <person name="Thoren M.H."/>
            <person name="Johannesson H."/>
        </authorList>
    </citation>
    <scope>NUCLEOTIDE SEQUENCE</scope>
    <source>
        <strain evidence="17">CBS 141.50</strain>
    </source>
</reference>
<comment type="cofactor">
    <cofactor evidence="1">
        <name>Cu(2+)</name>
        <dbReference type="ChEBI" id="CHEBI:29036"/>
    </cofactor>
</comment>
<evidence type="ECO:0000259" key="16">
    <source>
        <dbReference type="Pfam" id="PF03443"/>
    </source>
</evidence>
<keyword evidence="5" id="KW-0732">Signal</keyword>
<evidence type="ECO:0000256" key="15">
    <source>
        <dbReference type="ARBA" id="ARBA00047174"/>
    </source>
</evidence>
<dbReference type="PANTHER" id="PTHR33353">
    <property type="entry name" value="PUTATIVE (AFU_ORTHOLOGUE AFUA_1G12560)-RELATED"/>
    <property type="match status" value="1"/>
</dbReference>
<keyword evidence="10" id="KW-1015">Disulfide bond</keyword>
<evidence type="ECO:0000256" key="4">
    <source>
        <dbReference type="ARBA" id="ARBA00022723"/>
    </source>
</evidence>
<organism evidence="17 18">
    <name type="scientific">Dichotomopilus funicola</name>
    <dbReference type="NCBI Taxonomy" id="1934379"/>
    <lineage>
        <taxon>Eukaryota</taxon>
        <taxon>Fungi</taxon>
        <taxon>Dikarya</taxon>
        <taxon>Ascomycota</taxon>
        <taxon>Pezizomycotina</taxon>
        <taxon>Sordariomycetes</taxon>
        <taxon>Sordariomycetidae</taxon>
        <taxon>Sordariales</taxon>
        <taxon>Chaetomiaceae</taxon>
        <taxon>Dichotomopilus</taxon>
    </lineage>
</organism>
<dbReference type="Pfam" id="PF03443">
    <property type="entry name" value="AA9"/>
    <property type="match status" value="1"/>
</dbReference>
<keyword evidence="3" id="KW-0964">Secreted</keyword>
<dbReference type="RefSeq" id="XP_062636875.1">
    <property type="nucleotide sequence ID" value="XM_062780832.1"/>
</dbReference>
<dbReference type="GO" id="GO:0005576">
    <property type="term" value="C:extracellular region"/>
    <property type="evidence" value="ECO:0007669"/>
    <property type="project" value="UniProtKB-SubCell"/>
</dbReference>
<keyword evidence="18" id="KW-1185">Reference proteome</keyword>
<evidence type="ECO:0000256" key="8">
    <source>
        <dbReference type="ARBA" id="ARBA00023008"/>
    </source>
</evidence>
<sequence>MKSTIIIGLTASAQAHTIFQKLSINGIDQGQLTALRAPSSDYPVYDVTDPHLACGLQPGSHSPTVLPIRAGDTIGAGWGHVLGGAQIPNDPDNPISPSHKGPISTYMARVEDAATADSNDPGLRWFKIAEDGLDTATGTWGVDRMIAQGGWAYARVPECLEAGEYLVRQELLALHSAYDRMGAQFYQSCAQVNVTSSGSYLPSGEETVSIPGAYGQEDPGVLIQIWVNGVPDNGRKTYVVPGPRPISC</sequence>
<feature type="domain" description="Auxiliary Activity family 9 catalytic" evidence="16">
    <location>
        <begin position="16"/>
        <end position="227"/>
    </location>
</feature>
<keyword evidence="17" id="KW-0378">Hydrolase</keyword>
<keyword evidence="9" id="KW-0503">Monooxygenase</keyword>
<dbReference type="EMBL" id="MU853586">
    <property type="protein sequence ID" value="KAK4143504.1"/>
    <property type="molecule type" value="Genomic_DNA"/>
</dbReference>
<dbReference type="InterPro" id="IPR005103">
    <property type="entry name" value="AA9_LPMO"/>
</dbReference>
<keyword evidence="7" id="KW-0560">Oxidoreductase</keyword>
<evidence type="ECO:0000313" key="17">
    <source>
        <dbReference type="EMBL" id="KAK4143504.1"/>
    </source>
</evidence>
<dbReference type="GO" id="GO:0046872">
    <property type="term" value="F:metal ion binding"/>
    <property type="evidence" value="ECO:0007669"/>
    <property type="project" value="UniProtKB-KW"/>
</dbReference>
<evidence type="ECO:0000256" key="13">
    <source>
        <dbReference type="ARBA" id="ARBA00044502"/>
    </source>
</evidence>